<proteinExistence type="predicted"/>
<evidence type="ECO:0000313" key="2">
    <source>
        <dbReference type="Proteomes" id="UP001054945"/>
    </source>
</evidence>
<gene>
    <name evidence="1" type="ORF">CEXT_507641</name>
</gene>
<keyword evidence="2" id="KW-1185">Reference proteome</keyword>
<name>A0AAV4TRY5_CAEEX</name>
<sequence length="136" mass="15295">MTSIGFGSRRAEQVNERFMERSLRQGVGCRYPVKFHISYSKHAAVWNLQGHHPQTTASKGRILLSTSKSIAKFPAGFKQQHALNTKWESLTGYSLPTASRTDIFCRIHESFMDLLISLVSENRCKSLAGENSSLCM</sequence>
<dbReference type="EMBL" id="BPLR01011489">
    <property type="protein sequence ID" value="GIY46833.1"/>
    <property type="molecule type" value="Genomic_DNA"/>
</dbReference>
<reference evidence="1 2" key="1">
    <citation type="submission" date="2021-06" db="EMBL/GenBank/DDBJ databases">
        <title>Caerostris extrusa draft genome.</title>
        <authorList>
            <person name="Kono N."/>
            <person name="Arakawa K."/>
        </authorList>
    </citation>
    <scope>NUCLEOTIDE SEQUENCE [LARGE SCALE GENOMIC DNA]</scope>
</reference>
<dbReference type="AlphaFoldDB" id="A0AAV4TRY5"/>
<organism evidence="1 2">
    <name type="scientific">Caerostris extrusa</name>
    <name type="common">Bark spider</name>
    <name type="synonym">Caerostris bankana</name>
    <dbReference type="NCBI Taxonomy" id="172846"/>
    <lineage>
        <taxon>Eukaryota</taxon>
        <taxon>Metazoa</taxon>
        <taxon>Ecdysozoa</taxon>
        <taxon>Arthropoda</taxon>
        <taxon>Chelicerata</taxon>
        <taxon>Arachnida</taxon>
        <taxon>Araneae</taxon>
        <taxon>Araneomorphae</taxon>
        <taxon>Entelegynae</taxon>
        <taxon>Araneoidea</taxon>
        <taxon>Araneidae</taxon>
        <taxon>Caerostris</taxon>
    </lineage>
</organism>
<comment type="caution">
    <text evidence="1">The sequence shown here is derived from an EMBL/GenBank/DDBJ whole genome shotgun (WGS) entry which is preliminary data.</text>
</comment>
<evidence type="ECO:0000313" key="1">
    <source>
        <dbReference type="EMBL" id="GIY46833.1"/>
    </source>
</evidence>
<accession>A0AAV4TRY5</accession>
<protein>
    <submittedName>
        <fullName evidence="1">Uncharacterized protein</fullName>
    </submittedName>
</protein>
<dbReference type="Proteomes" id="UP001054945">
    <property type="component" value="Unassembled WGS sequence"/>
</dbReference>